<keyword evidence="2" id="KW-0812">Transmembrane</keyword>
<dbReference type="RefSeq" id="WP_289162192.1">
    <property type="nucleotide sequence ID" value="NZ_JASZZN010000002.1"/>
</dbReference>
<proteinExistence type="predicted"/>
<organism evidence="3 4">
    <name type="scientific">Roseiconus lacunae</name>
    <dbReference type="NCBI Taxonomy" id="2605694"/>
    <lineage>
        <taxon>Bacteria</taxon>
        <taxon>Pseudomonadati</taxon>
        <taxon>Planctomycetota</taxon>
        <taxon>Planctomycetia</taxon>
        <taxon>Pirellulales</taxon>
        <taxon>Pirellulaceae</taxon>
        <taxon>Roseiconus</taxon>
    </lineage>
</organism>
<gene>
    <name evidence="3" type="ORF">QTN89_03210</name>
</gene>
<feature type="transmembrane region" description="Helical" evidence="2">
    <location>
        <begin position="25"/>
        <end position="46"/>
    </location>
</feature>
<evidence type="ECO:0000256" key="2">
    <source>
        <dbReference type="SAM" id="Phobius"/>
    </source>
</evidence>
<feature type="compositionally biased region" description="Low complexity" evidence="1">
    <location>
        <begin position="217"/>
        <end position="228"/>
    </location>
</feature>
<comment type="caution">
    <text evidence="3">The sequence shown here is derived from an EMBL/GenBank/DDBJ whole genome shotgun (WGS) entry which is preliminary data.</text>
</comment>
<sequence length="364" mass="40961">MDDRDLDRMPNPFSPFADEGRRSRATFVSTLKWLVIAVVMFGVVSYGQRRLRKLQLDDLKQFLDDGGQAASTDPLHKIETLESDSDKAELLVKAMCSDDTALSTLASERLFELNVGWTTVPTDIQVRQRSELARHLTEALSSRENMPVHVQKHARTIAQAVFEDLIESPEGLNDELLKSRKSAIEAIAMVLDHDMRPSEVVRTVRESHPQSSMISQTDSSWTDWPPTSSTTPTIYRKQVASLDHAASSDVVLRQASGNDVAASRHHASQPRLVRPTVATSPNDNENDTQSSQREQDVRGDQIRQCYEELANPSRLVRLAAVVKLSKIDDPRVCDCLRAHLRDREERDVKVAHLIRNILDERVGK</sequence>
<accession>A0ABT7PDY4</accession>
<name>A0ABT7PDY4_9BACT</name>
<evidence type="ECO:0000313" key="4">
    <source>
        <dbReference type="Proteomes" id="UP001239462"/>
    </source>
</evidence>
<feature type="compositionally biased region" description="Polar residues" evidence="1">
    <location>
        <begin position="277"/>
        <end position="292"/>
    </location>
</feature>
<protein>
    <submittedName>
        <fullName evidence="3">HEAT repeat domain-containing protein</fullName>
    </submittedName>
</protein>
<evidence type="ECO:0000313" key="3">
    <source>
        <dbReference type="EMBL" id="MDM4014426.1"/>
    </source>
</evidence>
<evidence type="ECO:0000256" key="1">
    <source>
        <dbReference type="SAM" id="MobiDB-lite"/>
    </source>
</evidence>
<reference evidence="3 4" key="1">
    <citation type="submission" date="2023-06" db="EMBL/GenBank/DDBJ databases">
        <title>Roseiconus lacunae JC819 isolated from Gulf of Mannar region, Tamil Nadu.</title>
        <authorList>
            <person name="Pk S."/>
            <person name="Ch S."/>
            <person name="Ch V.R."/>
        </authorList>
    </citation>
    <scope>NUCLEOTIDE SEQUENCE [LARGE SCALE GENOMIC DNA]</scope>
    <source>
        <strain evidence="3 4">JC819</strain>
    </source>
</reference>
<keyword evidence="2" id="KW-1133">Transmembrane helix</keyword>
<dbReference type="Proteomes" id="UP001239462">
    <property type="component" value="Unassembled WGS sequence"/>
</dbReference>
<dbReference type="EMBL" id="JASZZN010000002">
    <property type="protein sequence ID" value="MDM4014426.1"/>
    <property type="molecule type" value="Genomic_DNA"/>
</dbReference>
<keyword evidence="2" id="KW-0472">Membrane</keyword>
<feature type="region of interest" description="Disordered" evidence="1">
    <location>
        <begin position="205"/>
        <end position="228"/>
    </location>
</feature>
<keyword evidence="4" id="KW-1185">Reference proteome</keyword>
<feature type="region of interest" description="Disordered" evidence="1">
    <location>
        <begin position="256"/>
        <end position="299"/>
    </location>
</feature>